<reference evidence="6 7" key="1">
    <citation type="journal article" date="2010" name="Stand. Genomic Sci.">
        <title>Complete genome sequence of Intrasporangium calvum type strain (7 KIP).</title>
        <authorList>
            <person name="Del Rio T.G."/>
            <person name="Chertkov O."/>
            <person name="Yasawong M."/>
            <person name="Lucas S."/>
            <person name="Deshpande S."/>
            <person name="Cheng J.F."/>
            <person name="Detter C."/>
            <person name="Tapia R."/>
            <person name="Han C."/>
            <person name="Goodwin L."/>
            <person name="Pitluck S."/>
            <person name="Liolios K."/>
            <person name="Ivanova N."/>
            <person name="Mavromatis K."/>
            <person name="Pati A."/>
            <person name="Chen A."/>
            <person name="Palaniappan K."/>
            <person name="Land M."/>
            <person name="Hauser L."/>
            <person name="Chang Y.J."/>
            <person name="Jeffries C.D."/>
            <person name="Rohde M."/>
            <person name="Pukall R."/>
            <person name="Sikorski J."/>
            <person name="Goker M."/>
            <person name="Woyke T."/>
            <person name="Bristow J."/>
            <person name="Eisen J.A."/>
            <person name="Markowitz V."/>
            <person name="Hugenholtz P."/>
            <person name="Kyrpides N.C."/>
            <person name="Klenk H.P."/>
            <person name="Lapidus A."/>
        </authorList>
    </citation>
    <scope>NUCLEOTIDE SEQUENCE [LARGE SCALE GENOMIC DNA]</scope>
    <source>
        <strain evidence="7">ATCC 23552 / DSM 43043 / JCM 3097 / NBRC 12989 / 7 KIP</strain>
    </source>
</reference>
<dbReference type="InterPro" id="IPR009057">
    <property type="entry name" value="Homeodomain-like_sf"/>
</dbReference>
<dbReference type="Gene3D" id="1.10.10.60">
    <property type="entry name" value="Homeodomain-like"/>
    <property type="match status" value="1"/>
</dbReference>
<feature type="domain" description="HTH tetR-type" evidence="5">
    <location>
        <begin position="2"/>
        <end position="62"/>
    </location>
</feature>
<keyword evidence="3" id="KW-0804">Transcription</keyword>
<dbReference type="HOGENOM" id="CLU_069543_2_2_11"/>
<dbReference type="PROSITE" id="PS01081">
    <property type="entry name" value="HTH_TETR_1"/>
    <property type="match status" value="1"/>
</dbReference>
<dbReference type="PRINTS" id="PR00455">
    <property type="entry name" value="HTHTETR"/>
</dbReference>
<dbReference type="STRING" id="710696.Intca_2343"/>
<evidence type="ECO:0000313" key="7">
    <source>
        <dbReference type="Proteomes" id="UP000008914"/>
    </source>
</evidence>
<evidence type="ECO:0000256" key="3">
    <source>
        <dbReference type="ARBA" id="ARBA00023163"/>
    </source>
</evidence>
<organism evidence="6 7">
    <name type="scientific">Intrasporangium calvum (strain ATCC 23552 / DSM 43043 / JCM 3097 / NBRC 12989 / NCIMB 10167 / NRRL B-3866 / 7 KIP)</name>
    <dbReference type="NCBI Taxonomy" id="710696"/>
    <lineage>
        <taxon>Bacteria</taxon>
        <taxon>Bacillati</taxon>
        <taxon>Actinomycetota</taxon>
        <taxon>Actinomycetes</taxon>
        <taxon>Micrococcales</taxon>
        <taxon>Intrasporangiaceae</taxon>
        <taxon>Intrasporangium</taxon>
    </lineage>
</organism>
<dbReference type="EMBL" id="CP002343">
    <property type="protein sequence ID" value="ADU48850.1"/>
    <property type="molecule type" value="Genomic_DNA"/>
</dbReference>
<dbReference type="InterPro" id="IPR003012">
    <property type="entry name" value="Tet_transcr_reg_TetR"/>
</dbReference>
<dbReference type="InterPro" id="IPR036271">
    <property type="entry name" value="Tet_transcr_reg_TetR-rel_C_sf"/>
</dbReference>
<dbReference type="eggNOG" id="COG1309">
    <property type="taxonomic scope" value="Bacteria"/>
</dbReference>
<dbReference type="OrthoDB" id="3819648at2"/>
<feature type="DNA-binding region" description="H-T-H motif" evidence="4">
    <location>
        <begin position="25"/>
        <end position="44"/>
    </location>
</feature>
<dbReference type="InterPro" id="IPR050109">
    <property type="entry name" value="HTH-type_TetR-like_transc_reg"/>
</dbReference>
<dbReference type="KEGG" id="ica:Intca_2343"/>
<gene>
    <name evidence="6" type="ordered locus">Intca_2343</name>
</gene>
<accession>E6SFS1</accession>
<dbReference type="PANTHER" id="PTHR30055:SF151">
    <property type="entry name" value="TRANSCRIPTIONAL REGULATORY PROTEIN"/>
    <property type="match status" value="1"/>
</dbReference>
<dbReference type="GO" id="GO:0000976">
    <property type="term" value="F:transcription cis-regulatory region binding"/>
    <property type="evidence" value="ECO:0007669"/>
    <property type="project" value="TreeGrafter"/>
</dbReference>
<proteinExistence type="predicted"/>
<evidence type="ECO:0000259" key="5">
    <source>
        <dbReference type="PROSITE" id="PS50977"/>
    </source>
</evidence>
<name>E6SFS1_INTC7</name>
<keyword evidence="1" id="KW-0805">Transcription regulation</keyword>
<evidence type="ECO:0000256" key="2">
    <source>
        <dbReference type="ARBA" id="ARBA00023125"/>
    </source>
</evidence>
<dbReference type="RefSeq" id="WP_013493164.1">
    <property type="nucleotide sequence ID" value="NC_014830.1"/>
</dbReference>
<evidence type="ECO:0000313" key="6">
    <source>
        <dbReference type="EMBL" id="ADU48850.1"/>
    </source>
</evidence>
<dbReference type="Pfam" id="PF00440">
    <property type="entry name" value="TetR_N"/>
    <property type="match status" value="1"/>
</dbReference>
<dbReference type="InterPro" id="IPR023772">
    <property type="entry name" value="DNA-bd_HTH_TetR-type_CS"/>
</dbReference>
<dbReference type="Gene3D" id="1.10.357.10">
    <property type="entry name" value="Tetracycline Repressor, domain 2"/>
    <property type="match status" value="1"/>
</dbReference>
<dbReference type="GO" id="GO:0003700">
    <property type="term" value="F:DNA-binding transcription factor activity"/>
    <property type="evidence" value="ECO:0007669"/>
    <property type="project" value="TreeGrafter"/>
</dbReference>
<evidence type="ECO:0000256" key="4">
    <source>
        <dbReference type="PROSITE-ProRule" id="PRU00335"/>
    </source>
</evidence>
<dbReference type="PANTHER" id="PTHR30055">
    <property type="entry name" value="HTH-TYPE TRANSCRIPTIONAL REGULATOR RUTR"/>
    <property type="match status" value="1"/>
</dbReference>
<sequence>MALTRDHVVSTAVELLRRYGLADLSMRRLARELDVQPGAIYWHVASKQELLVEVAAALLAEVPGVREEVPQSEALAALAELATAVRAALAPVPDAADVVGMAYAAERASVTALRELRGLVGRAGVPADSCDAVTDLLVHHILGSVALEQNERLAQAGDAGGAGRDGAEVARSFAVGLEVIVRGLVAAKVSSS</sequence>
<dbReference type="AlphaFoldDB" id="E6SFS1"/>
<dbReference type="PRINTS" id="PR00400">
    <property type="entry name" value="TETREPRESSOR"/>
</dbReference>
<dbReference type="SUPFAM" id="SSF46689">
    <property type="entry name" value="Homeodomain-like"/>
    <property type="match status" value="1"/>
</dbReference>
<dbReference type="SUPFAM" id="SSF48498">
    <property type="entry name" value="Tetracyclin repressor-like, C-terminal domain"/>
    <property type="match status" value="1"/>
</dbReference>
<keyword evidence="2 4" id="KW-0238">DNA-binding</keyword>
<dbReference type="GO" id="GO:0045892">
    <property type="term" value="P:negative regulation of DNA-templated transcription"/>
    <property type="evidence" value="ECO:0007669"/>
    <property type="project" value="InterPro"/>
</dbReference>
<keyword evidence="7" id="KW-1185">Reference proteome</keyword>
<dbReference type="InterPro" id="IPR001647">
    <property type="entry name" value="HTH_TetR"/>
</dbReference>
<dbReference type="GO" id="GO:0046677">
    <property type="term" value="P:response to antibiotic"/>
    <property type="evidence" value="ECO:0007669"/>
    <property type="project" value="InterPro"/>
</dbReference>
<dbReference type="Proteomes" id="UP000008914">
    <property type="component" value="Chromosome"/>
</dbReference>
<protein>
    <submittedName>
        <fullName evidence="6">Regulatory protein TetR</fullName>
    </submittedName>
</protein>
<dbReference type="PROSITE" id="PS50977">
    <property type="entry name" value="HTH_TETR_2"/>
    <property type="match status" value="1"/>
</dbReference>
<evidence type="ECO:0000256" key="1">
    <source>
        <dbReference type="ARBA" id="ARBA00023015"/>
    </source>
</evidence>